<dbReference type="Proteomes" id="UP001140094">
    <property type="component" value="Unassembled WGS sequence"/>
</dbReference>
<reference evidence="2" key="1">
    <citation type="submission" date="2022-07" db="EMBL/GenBank/DDBJ databases">
        <title>Phylogenomic reconstructions and comparative analyses of Kickxellomycotina fungi.</title>
        <authorList>
            <person name="Reynolds N.K."/>
            <person name="Stajich J.E."/>
            <person name="Barry K."/>
            <person name="Grigoriev I.V."/>
            <person name="Crous P."/>
            <person name="Smith M.E."/>
        </authorList>
    </citation>
    <scope>NUCLEOTIDE SEQUENCE</scope>
    <source>
        <strain evidence="2">NRRL 1565</strain>
    </source>
</reference>
<evidence type="ECO:0000313" key="2">
    <source>
        <dbReference type="EMBL" id="KAJ2799695.1"/>
    </source>
</evidence>
<dbReference type="OrthoDB" id="5583467at2759"/>
<keyword evidence="3" id="KW-1185">Reference proteome</keyword>
<comment type="caution">
    <text evidence="2">The sequence shown here is derived from an EMBL/GenBank/DDBJ whole genome shotgun (WGS) entry which is preliminary data.</text>
</comment>
<feature type="repeat" description="PPR" evidence="1">
    <location>
        <begin position="194"/>
        <end position="228"/>
    </location>
</feature>
<organism evidence="2 3">
    <name type="scientific">Coemansia guatemalensis</name>
    <dbReference type="NCBI Taxonomy" id="2761395"/>
    <lineage>
        <taxon>Eukaryota</taxon>
        <taxon>Fungi</taxon>
        <taxon>Fungi incertae sedis</taxon>
        <taxon>Zoopagomycota</taxon>
        <taxon>Kickxellomycotina</taxon>
        <taxon>Kickxellomycetes</taxon>
        <taxon>Kickxellales</taxon>
        <taxon>Kickxellaceae</taxon>
        <taxon>Coemansia</taxon>
    </lineage>
</organism>
<evidence type="ECO:0008006" key="4">
    <source>
        <dbReference type="Google" id="ProtNLM"/>
    </source>
</evidence>
<protein>
    <recommendedName>
        <fullName evidence="4">Pentacotripeptide-repeat region of PRORP domain-containing protein</fullName>
    </recommendedName>
</protein>
<dbReference type="InterPro" id="IPR002885">
    <property type="entry name" value="PPR_rpt"/>
</dbReference>
<dbReference type="AlphaFoldDB" id="A0A9W8HWC4"/>
<dbReference type="PANTHER" id="PTHR47939:SF1">
    <property type="entry name" value="OS04G0684500 PROTEIN"/>
    <property type="match status" value="1"/>
</dbReference>
<dbReference type="PANTHER" id="PTHR47939">
    <property type="entry name" value="MEMBRANE-ASSOCIATED SALT-INDUCIBLE PROTEIN-LIKE"/>
    <property type="match status" value="1"/>
</dbReference>
<dbReference type="Gene3D" id="1.25.40.10">
    <property type="entry name" value="Tetratricopeptide repeat domain"/>
    <property type="match status" value="2"/>
</dbReference>
<evidence type="ECO:0000256" key="1">
    <source>
        <dbReference type="PROSITE-ProRule" id="PRU00708"/>
    </source>
</evidence>
<gene>
    <name evidence="2" type="ORF">H4R20_004333</name>
</gene>
<dbReference type="InterPro" id="IPR011990">
    <property type="entry name" value="TPR-like_helical_dom_sf"/>
</dbReference>
<accession>A0A9W8HWC4</accession>
<dbReference type="InterPro" id="IPR050667">
    <property type="entry name" value="PPR-containing_protein"/>
</dbReference>
<proteinExistence type="predicted"/>
<dbReference type="NCBIfam" id="TIGR00756">
    <property type="entry name" value="PPR"/>
    <property type="match status" value="1"/>
</dbReference>
<dbReference type="EMBL" id="JANBUO010001131">
    <property type="protein sequence ID" value="KAJ2799695.1"/>
    <property type="molecule type" value="Genomic_DNA"/>
</dbReference>
<sequence length="307" mass="33026">MMNLQLLRRLGQSLRYATETAATRTCRGSIAQTRRYGTPIVRGDVEDWQSRQTLEEKVQQIVDPGAHARIQRSKEAAQAERLQRGANAEVKQGIAQKRAGALKELSALYARVQEKQGKEMTAAEYAAFLEGFCEVKGVQASVAVLRDMRAAGLQVAAAQYTMVLRTARAESSTQAMYEVEAEMQAAGALGGENEAAVQNNLVAGLAATGQTEHAYAVYLEMRKRGMSVQRVGMQALVAGLAAIDEVGLALEVLRAGTADGMAFAPETYAALLRAAGRRMHHEAYAASYKQLTEVAGSRLTEGDCLGG</sequence>
<name>A0A9W8HWC4_9FUNG</name>
<evidence type="ECO:0000313" key="3">
    <source>
        <dbReference type="Proteomes" id="UP001140094"/>
    </source>
</evidence>
<dbReference type="PROSITE" id="PS51375">
    <property type="entry name" value="PPR"/>
    <property type="match status" value="1"/>
</dbReference>
<feature type="non-terminal residue" evidence="2">
    <location>
        <position position="307"/>
    </location>
</feature>